<dbReference type="Gene3D" id="3.40.190.10">
    <property type="entry name" value="Periplasmic binding protein-like II"/>
    <property type="match status" value="1"/>
</dbReference>
<evidence type="ECO:0000313" key="3">
    <source>
        <dbReference type="Proteomes" id="UP001596422"/>
    </source>
</evidence>
<sequence length="539" mass="58799">MKNNKLPFGRAASDLVRKADEVSGHGVSRRDVLRGLAAGTVLAATAGGLMTGATSVYAQTPRRGGRIKVASATGSTADTLDPARGANYTDYCRQFMFYNGLTTLDAFLVPRMTLAESIDTADAISWVIKLRKDVVFHDGKPFTSADVVYSLNRHKDLQVGSKVLTIAQQFEEVKAAGPHEVRVRLSSPNADLPSTLATSHFLIVRDGTTDFSTANGTGPFKCAEFQPGVRSVGVRNDSYWKPGQPYLDEIEFFSIPDEAARINALLAGEVDLINPVNPRSVPQVTSSGNAMVMESPTGGYTNLVMRDDLGPSQNLDFVLAMKHLLDREQINRVAFRGFGTLANDQPIAPSHRYYMGDLPQRPYDPEKAKFHLQKAGLAGRSLPIVASDAATGSLDIAQLLQLSAQQIGLKLDIKRVPADGYWSNHWMKHPLGFGNIGARPTADLMFSLFYKSDAAWNESGWKNEQFDQLLLAARAETDDAKRKQLYADMQVLVHEHGGIGIPQFNSSLDGHNAKLKGLSPHPLGGLMGYMFAEHVWLEA</sequence>
<protein>
    <submittedName>
        <fullName evidence="2">ABC transporter substrate-binding protein</fullName>
    </submittedName>
</protein>
<evidence type="ECO:0000313" key="2">
    <source>
        <dbReference type="EMBL" id="MFC6673409.1"/>
    </source>
</evidence>
<gene>
    <name evidence="2" type="ORF">ACFQDL_27435</name>
</gene>
<dbReference type="InterPro" id="IPR000914">
    <property type="entry name" value="SBP_5_dom"/>
</dbReference>
<dbReference type="InterPro" id="IPR006311">
    <property type="entry name" value="TAT_signal"/>
</dbReference>
<dbReference type="EMBL" id="JBHSWE010000001">
    <property type="protein sequence ID" value="MFC6673409.1"/>
    <property type="molecule type" value="Genomic_DNA"/>
</dbReference>
<evidence type="ECO:0000259" key="1">
    <source>
        <dbReference type="Pfam" id="PF00496"/>
    </source>
</evidence>
<dbReference type="SUPFAM" id="SSF53850">
    <property type="entry name" value="Periplasmic binding protein-like II"/>
    <property type="match status" value="1"/>
</dbReference>
<organism evidence="2 3">
    <name type="scientific">Marinobacterium aestuariivivens</name>
    <dbReference type="NCBI Taxonomy" id="1698799"/>
    <lineage>
        <taxon>Bacteria</taxon>
        <taxon>Pseudomonadati</taxon>
        <taxon>Pseudomonadota</taxon>
        <taxon>Gammaproteobacteria</taxon>
        <taxon>Oceanospirillales</taxon>
        <taxon>Oceanospirillaceae</taxon>
        <taxon>Marinobacterium</taxon>
    </lineage>
</organism>
<dbReference type="RefSeq" id="WP_379911770.1">
    <property type="nucleotide sequence ID" value="NZ_JBHSWE010000001.1"/>
</dbReference>
<dbReference type="InterPro" id="IPR030678">
    <property type="entry name" value="Peptide/Ni-bd"/>
</dbReference>
<dbReference type="Gene3D" id="3.10.105.10">
    <property type="entry name" value="Dipeptide-binding Protein, Domain 3"/>
    <property type="match status" value="1"/>
</dbReference>
<proteinExistence type="predicted"/>
<dbReference type="Proteomes" id="UP001596422">
    <property type="component" value="Unassembled WGS sequence"/>
</dbReference>
<reference evidence="3" key="1">
    <citation type="journal article" date="2019" name="Int. J. Syst. Evol. Microbiol.">
        <title>The Global Catalogue of Microorganisms (GCM) 10K type strain sequencing project: providing services to taxonomists for standard genome sequencing and annotation.</title>
        <authorList>
            <consortium name="The Broad Institute Genomics Platform"/>
            <consortium name="The Broad Institute Genome Sequencing Center for Infectious Disease"/>
            <person name="Wu L."/>
            <person name="Ma J."/>
        </authorList>
    </citation>
    <scope>NUCLEOTIDE SEQUENCE [LARGE SCALE GENOMIC DNA]</scope>
    <source>
        <strain evidence="3">NBRC 111756</strain>
    </source>
</reference>
<dbReference type="InterPro" id="IPR039424">
    <property type="entry name" value="SBP_5"/>
</dbReference>
<dbReference type="PIRSF" id="PIRSF002741">
    <property type="entry name" value="MppA"/>
    <property type="match status" value="1"/>
</dbReference>
<feature type="domain" description="Solute-binding protein family 5" evidence="1">
    <location>
        <begin position="113"/>
        <end position="453"/>
    </location>
</feature>
<dbReference type="PROSITE" id="PS51318">
    <property type="entry name" value="TAT"/>
    <property type="match status" value="1"/>
</dbReference>
<name>A0ABW2A7W5_9GAMM</name>
<dbReference type="CDD" id="cd08503">
    <property type="entry name" value="PBP2_NikA_DppA_OppA_like_17"/>
    <property type="match status" value="1"/>
</dbReference>
<dbReference type="Pfam" id="PF00496">
    <property type="entry name" value="SBP_bac_5"/>
    <property type="match status" value="1"/>
</dbReference>
<dbReference type="PANTHER" id="PTHR30290">
    <property type="entry name" value="PERIPLASMIC BINDING COMPONENT OF ABC TRANSPORTER"/>
    <property type="match status" value="1"/>
</dbReference>
<comment type="caution">
    <text evidence="2">The sequence shown here is derived from an EMBL/GenBank/DDBJ whole genome shotgun (WGS) entry which is preliminary data.</text>
</comment>
<keyword evidence="3" id="KW-1185">Reference proteome</keyword>
<accession>A0ABW2A7W5</accession>